<feature type="compositionally biased region" description="Basic and acidic residues" evidence="1">
    <location>
        <begin position="168"/>
        <end position="180"/>
    </location>
</feature>
<name>A0A9J6ET63_RHIMP</name>
<sequence>MGLFRVDSLPMRARVGEAHAMILLAKQAETEQDMKMKPPVSSSLCANEQEEHQAPVIQCGVIGEPVDTCTKSAVSCATLWNGQANTACEDSAMQVDNSELMQNGQVGTCPENGVERLGANEVDVSSGQGTGPRVSPENGVERLNANEPDVTSTQGTCPADDAVAVGTGEDRQRDEEHVDSEYADGGLPCDEDEDLDEQLEAAYGAGVTVDSTEDNPSPEDWETEIVPPFFIVPHKAYLYGKKVFVPSDLHAPTVRRRPPQFQAVHGQFDDCDT</sequence>
<reference evidence="2" key="2">
    <citation type="submission" date="2021-09" db="EMBL/GenBank/DDBJ databases">
        <authorList>
            <person name="Jia N."/>
            <person name="Wang J."/>
            <person name="Shi W."/>
            <person name="Du L."/>
            <person name="Sun Y."/>
            <person name="Zhan W."/>
            <person name="Jiang J."/>
            <person name="Wang Q."/>
            <person name="Zhang B."/>
            <person name="Ji P."/>
            <person name="Sakyi L.B."/>
            <person name="Cui X."/>
            <person name="Yuan T."/>
            <person name="Jiang B."/>
            <person name="Yang W."/>
            <person name="Lam T.T.-Y."/>
            <person name="Chang Q."/>
            <person name="Ding S."/>
            <person name="Wang X."/>
            <person name="Zhu J."/>
            <person name="Ruan X."/>
            <person name="Zhao L."/>
            <person name="Wei J."/>
            <person name="Que T."/>
            <person name="Du C."/>
            <person name="Cheng J."/>
            <person name="Dai P."/>
            <person name="Han X."/>
            <person name="Huang E."/>
            <person name="Gao Y."/>
            <person name="Liu J."/>
            <person name="Shao H."/>
            <person name="Ye R."/>
            <person name="Li L."/>
            <person name="Wei W."/>
            <person name="Wang X."/>
            <person name="Wang C."/>
            <person name="Huo Q."/>
            <person name="Li W."/>
            <person name="Guo W."/>
            <person name="Chen H."/>
            <person name="Chen S."/>
            <person name="Zhou L."/>
            <person name="Zhou L."/>
            <person name="Ni X."/>
            <person name="Tian J."/>
            <person name="Zhou Y."/>
            <person name="Sheng Y."/>
            <person name="Liu T."/>
            <person name="Pan Y."/>
            <person name="Xia L."/>
            <person name="Li J."/>
            <person name="Zhao F."/>
            <person name="Cao W."/>
        </authorList>
    </citation>
    <scope>NUCLEOTIDE SEQUENCE</scope>
    <source>
        <strain evidence="2">Rmic-2018</strain>
        <tissue evidence="2">Larvae</tissue>
    </source>
</reference>
<proteinExistence type="predicted"/>
<feature type="region of interest" description="Disordered" evidence="1">
    <location>
        <begin position="167"/>
        <end position="188"/>
    </location>
</feature>
<dbReference type="EMBL" id="JABSTU010000002">
    <property type="protein sequence ID" value="KAH8037415.1"/>
    <property type="molecule type" value="Genomic_DNA"/>
</dbReference>
<evidence type="ECO:0000256" key="1">
    <source>
        <dbReference type="SAM" id="MobiDB-lite"/>
    </source>
</evidence>
<keyword evidence="3" id="KW-1185">Reference proteome</keyword>
<organism evidence="2 3">
    <name type="scientific">Rhipicephalus microplus</name>
    <name type="common">Cattle tick</name>
    <name type="synonym">Boophilus microplus</name>
    <dbReference type="NCBI Taxonomy" id="6941"/>
    <lineage>
        <taxon>Eukaryota</taxon>
        <taxon>Metazoa</taxon>
        <taxon>Ecdysozoa</taxon>
        <taxon>Arthropoda</taxon>
        <taxon>Chelicerata</taxon>
        <taxon>Arachnida</taxon>
        <taxon>Acari</taxon>
        <taxon>Parasitiformes</taxon>
        <taxon>Ixodida</taxon>
        <taxon>Ixodoidea</taxon>
        <taxon>Ixodidae</taxon>
        <taxon>Rhipicephalinae</taxon>
        <taxon>Rhipicephalus</taxon>
        <taxon>Boophilus</taxon>
    </lineage>
</organism>
<dbReference type="VEuPathDB" id="VectorBase:LOC119179576"/>
<comment type="caution">
    <text evidence="2">The sequence shown here is derived from an EMBL/GenBank/DDBJ whole genome shotgun (WGS) entry which is preliminary data.</text>
</comment>
<dbReference type="AlphaFoldDB" id="A0A9J6ET63"/>
<dbReference type="Proteomes" id="UP000821866">
    <property type="component" value="Chromosome 10"/>
</dbReference>
<accession>A0A9J6ET63</accession>
<protein>
    <submittedName>
        <fullName evidence="2">Uncharacterized protein</fullName>
    </submittedName>
</protein>
<gene>
    <name evidence="2" type="ORF">HPB51_009970</name>
</gene>
<reference evidence="2" key="1">
    <citation type="journal article" date="2020" name="Cell">
        <title>Large-Scale Comparative Analyses of Tick Genomes Elucidate Their Genetic Diversity and Vector Capacities.</title>
        <authorList>
            <consortium name="Tick Genome and Microbiome Consortium (TIGMIC)"/>
            <person name="Jia N."/>
            <person name="Wang J."/>
            <person name="Shi W."/>
            <person name="Du L."/>
            <person name="Sun Y."/>
            <person name="Zhan W."/>
            <person name="Jiang J.F."/>
            <person name="Wang Q."/>
            <person name="Zhang B."/>
            <person name="Ji P."/>
            <person name="Bell-Sakyi L."/>
            <person name="Cui X.M."/>
            <person name="Yuan T.T."/>
            <person name="Jiang B.G."/>
            <person name="Yang W.F."/>
            <person name="Lam T.T."/>
            <person name="Chang Q.C."/>
            <person name="Ding S.J."/>
            <person name="Wang X.J."/>
            <person name="Zhu J.G."/>
            <person name="Ruan X.D."/>
            <person name="Zhao L."/>
            <person name="Wei J.T."/>
            <person name="Ye R.Z."/>
            <person name="Que T.C."/>
            <person name="Du C.H."/>
            <person name="Zhou Y.H."/>
            <person name="Cheng J.X."/>
            <person name="Dai P.F."/>
            <person name="Guo W.B."/>
            <person name="Han X.H."/>
            <person name="Huang E.J."/>
            <person name="Li L.F."/>
            <person name="Wei W."/>
            <person name="Gao Y.C."/>
            <person name="Liu J.Z."/>
            <person name="Shao H.Z."/>
            <person name="Wang X."/>
            <person name="Wang C.C."/>
            <person name="Yang T.C."/>
            <person name="Huo Q.B."/>
            <person name="Li W."/>
            <person name="Chen H.Y."/>
            <person name="Chen S.E."/>
            <person name="Zhou L.G."/>
            <person name="Ni X.B."/>
            <person name="Tian J.H."/>
            <person name="Sheng Y."/>
            <person name="Liu T."/>
            <person name="Pan Y.S."/>
            <person name="Xia L.Y."/>
            <person name="Li J."/>
            <person name="Zhao F."/>
            <person name="Cao W.C."/>
        </authorList>
    </citation>
    <scope>NUCLEOTIDE SEQUENCE</scope>
    <source>
        <strain evidence="2">Rmic-2018</strain>
    </source>
</reference>
<evidence type="ECO:0000313" key="3">
    <source>
        <dbReference type="Proteomes" id="UP000821866"/>
    </source>
</evidence>
<evidence type="ECO:0000313" key="2">
    <source>
        <dbReference type="EMBL" id="KAH8037415.1"/>
    </source>
</evidence>